<dbReference type="PANTHER" id="PTHR33507:SF3">
    <property type="entry name" value="INNER MEMBRANE PROTEIN YBBJ"/>
    <property type="match status" value="1"/>
</dbReference>
<gene>
    <name evidence="7" type="ORF">EV700_2699</name>
</gene>
<comment type="caution">
    <text evidence="7">The sequence shown here is derived from an EMBL/GenBank/DDBJ whole genome shotgun (WGS) entry which is preliminary data.</text>
</comment>
<evidence type="ECO:0000259" key="6">
    <source>
        <dbReference type="Pfam" id="PF01957"/>
    </source>
</evidence>
<keyword evidence="2 5" id="KW-0812">Transmembrane</keyword>
<accession>A0A4Q7YKE6</accession>
<name>A0A4Q7YKE6_9GAMM</name>
<proteinExistence type="predicted"/>
<dbReference type="SUPFAM" id="SSF141322">
    <property type="entry name" value="NfeD domain-like"/>
    <property type="match status" value="1"/>
</dbReference>
<evidence type="ECO:0000256" key="1">
    <source>
        <dbReference type="ARBA" id="ARBA00004141"/>
    </source>
</evidence>
<evidence type="ECO:0000256" key="3">
    <source>
        <dbReference type="ARBA" id="ARBA00022989"/>
    </source>
</evidence>
<sequence length="146" mass="16198">MWNEPWVWWLAFGFGLLMVEMLTGTLFFLCLAPAALATAVVAWLVADPYVQWVCFASGGAVALAVWKHMRRKVKPSPNDAASSLNNRTRHLVGRQSVLVEPVTNGQGRVNIDDSWWQVNCAEDLPAGTHVRVTGVHEMILTIEKIA</sequence>
<dbReference type="EMBL" id="SHKX01000014">
    <property type="protein sequence ID" value="RZU38122.1"/>
    <property type="molecule type" value="Genomic_DNA"/>
</dbReference>
<comment type="subcellular location">
    <subcellularLocation>
        <location evidence="1">Membrane</location>
        <topology evidence="1">Multi-pass membrane protein</topology>
    </subcellularLocation>
</comment>
<dbReference type="Gene3D" id="2.40.50.140">
    <property type="entry name" value="Nucleic acid-binding proteins"/>
    <property type="match status" value="1"/>
</dbReference>
<protein>
    <recommendedName>
        <fullName evidence="6">NfeD-like C-terminal domain-containing protein</fullName>
    </recommendedName>
</protein>
<organism evidence="7 8">
    <name type="scientific">Fluviicoccus keumensis</name>
    <dbReference type="NCBI Taxonomy" id="1435465"/>
    <lineage>
        <taxon>Bacteria</taxon>
        <taxon>Pseudomonadati</taxon>
        <taxon>Pseudomonadota</taxon>
        <taxon>Gammaproteobacteria</taxon>
        <taxon>Moraxellales</taxon>
        <taxon>Moraxellaceae</taxon>
        <taxon>Fluviicoccus</taxon>
    </lineage>
</organism>
<keyword evidence="3 5" id="KW-1133">Transmembrane helix</keyword>
<evidence type="ECO:0000313" key="7">
    <source>
        <dbReference type="EMBL" id="RZU38122.1"/>
    </source>
</evidence>
<dbReference type="RefSeq" id="WP_130414685.1">
    <property type="nucleotide sequence ID" value="NZ_SHKX01000014.1"/>
</dbReference>
<evidence type="ECO:0000256" key="5">
    <source>
        <dbReference type="SAM" id="Phobius"/>
    </source>
</evidence>
<dbReference type="OrthoDB" id="9810336at2"/>
<dbReference type="GO" id="GO:0005886">
    <property type="term" value="C:plasma membrane"/>
    <property type="evidence" value="ECO:0007669"/>
    <property type="project" value="TreeGrafter"/>
</dbReference>
<dbReference type="InterPro" id="IPR052165">
    <property type="entry name" value="Membrane_assoc_protease"/>
</dbReference>
<dbReference type="PANTHER" id="PTHR33507">
    <property type="entry name" value="INNER MEMBRANE PROTEIN YBBJ"/>
    <property type="match status" value="1"/>
</dbReference>
<feature type="transmembrane region" description="Helical" evidence="5">
    <location>
        <begin position="49"/>
        <end position="66"/>
    </location>
</feature>
<evidence type="ECO:0000313" key="8">
    <source>
        <dbReference type="Proteomes" id="UP000292423"/>
    </source>
</evidence>
<feature type="transmembrane region" description="Helical" evidence="5">
    <location>
        <begin position="6"/>
        <end position="22"/>
    </location>
</feature>
<feature type="domain" description="NfeD-like C-terminal" evidence="6">
    <location>
        <begin position="91"/>
        <end position="144"/>
    </location>
</feature>
<evidence type="ECO:0000256" key="4">
    <source>
        <dbReference type="ARBA" id="ARBA00023136"/>
    </source>
</evidence>
<keyword evidence="8" id="KW-1185">Reference proteome</keyword>
<dbReference type="InterPro" id="IPR012340">
    <property type="entry name" value="NA-bd_OB-fold"/>
</dbReference>
<dbReference type="AlphaFoldDB" id="A0A4Q7YKE6"/>
<evidence type="ECO:0000256" key="2">
    <source>
        <dbReference type="ARBA" id="ARBA00022692"/>
    </source>
</evidence>
<dbReference type="Pfam" id="PF01957">
    <property type="entry name" value="NfeD"/>
    <property type="match status" value="1"/>
</dbReference>
<dbReference type="Proteomes" id="UP000292423">
    <property type="component" value="Unassembled WGS sequence"/>
</dbReference>
<keyword evidence="4 5" id="KW-0472">Membrane</keyword>
<reference evidence="7 8" key="1">
    <citation type="submission" date="2019-02" db="EMBL/GenBank/DDBJ databases">
        <title>Genomic Encyclopedia of Type Strains, Phase IV (KMG-IV): sequencing the most valuable type-strain genomes for metagenomic binning, comparative biology and taxonomic classification.</title>
        <authorList>
            <person name="Goeker M."/>
        </authorList>
    </citation>
    <scope>NUCLEOTIDE SEQUENCE [LARGE SCALE GENOMIC DNA]</scope>
    <source>
        <strain evidence="7 8">DSM 105135</strain>
    </source>
</reference>
<dbReference type="InterPro" id="IPR002810">
    <property type="entry name" value="NfeD-like_C"/>
</dbReference>